<dbReference type="InterPro" id="IPR007219">
    <property type="entry name" value="XnlR_reg_dom"/>
</dbReference>
<feature type="compositionally biased region" description="Low complexity" evidence="6">
    <location>
        <begin position="338"/>
        <end position="352"/>
    </location>
</feature>
<keyword evidence="4" id="KW-0804">Transcription</keyword>
<feature type="compositionally biased region" description="Polar residues" evidence="6">
    <location>
        <begin position="894"/>
        <end position="904"/>
    </location>
</feature>
<dbReference type="Pfam" id="PF00172">
    <property type="entry name" value="Zn_clus"/>
    <property type="match status" value="1"/>
</dbReference>
<evidence type="ECO:0000256" key="4">
    <source>
        <dbReference type="ARBA" id="ARBA00023163"/>
    </source>
</evidence>
<feature type="region of interest" description="Disordered" evidence="6">
    <location>
        <begin position="588"/>
        <end position="616"/>
    </location>
</feature>
<dbReference type="SMART" id="SM00906">
    <property type="entry name" value="Fungal_trans"/>
    <property type="match status" value="1"/>
</dbReference>
<feature type="compositionally biased region" description="Basic and acidic residues" evidence="6">
    <location>
        <begin position="213"/>
        <end position="224"/>
    </location>
</feature>
<reference evidence="8 9" key="1">
    <citation type="journal article" date="2013" name="BMC Genomics">
        <title>The genome and transcriptome of the pine saprophyte Ophiostoma piceae, and a comparison with the bark beetle-associated pine pathogen Grosmannia clavigera.</title>
        <authorList>
            <person name="Haridas S."/>
            <person name="Wang Y."/>
            <person name="Lim L."/>
            <person name="Massoumi Alamouti S."/>
            <person name="Jackman S."/>
            <person name="Docking R."/>
            <person name="Robertson G."/>
            <person name="Birol I."/>
            <person name="Bohlmann J."/>
            <person name="Breuil C."/>
        </authorList>
    </citation>
    <scope>NUCLEOTIDE SEQUENCE [LARGE SCALE GENOMIC DNA]</scope>
    <source>
        <strain evidence="8 9">UAMH 11346</strain>
    </source>
</reference>
<evidence type="ECO:0000259" key="7">
    <source>
        <dbReference type="PROSITE" id="PS50048"/>
    </source>
</evidence>
<dbReference type="SMART" id="SM00066">
    <property type="entry name" value="GAL4"/>
    <property type="match status" value="1"/>
</dbReference>
<dbReference type="SUPFAM" id="SSF57701">
    <property type="entry name" value="Zn2/Cys6 DNA-binding domain"/>
    <property type="match status" value="1"/>
</dbReference>
<proteinExistence type="predicted"/>
<dbReference type="CDD" id="cd00067">
    <property type="entry name" value="GAL4"/>
    <property type="match status" value="1"/>
</dbReference>
<dbReference type="EMBL" id="KE148152">
    <property type="protein sequence ID" value="EPE06941.1"/>
    <property type="molecule type" value="Genomic_DNA"/>
</dbReference>
<dbReference type="Gene3D" id="4.10.240.10">
    <property type="entry name" value="Zn(2)-C6 fungal-type DNA-binding domain"/>
    <property type="match status" value="1"/>
</dbReference>
<dbReference type="PANTHER" id="PTHR47338">
    <property type="entry name" value="ZN(II)2CYS6 TRANSCRIPTION FACTOR (EUROFUNG)-RELATED"/>
    <property type="match status" value="1"/>
</dbReference>
<feature type="compositionally biased region" description="Basic and acidic residues" evidence="6">
    <location>
        <begin position="49"/>
        <end position="59"/>
    </location>
</feature>
<evidence type="ECO:0000256" key="5">
    <source>
        <dbReference type="ARBA" id="ARBA00023242"/>
    </source>
</evidence>
<gene>
    <name evidence="8" type="ORF">F503_03368</name>
</gene>
<evidence type="ECO:0000256" key="2">
    <source>
        <dbReference type="ARBA" id="ARBA00022723"/>
    </source>
</evidence>
<evidence type="ECO:0000256" key="1">
    <source>
        <dbReference type="ARBA" id="ARBA00004123"/>
    </source>
</evidence>
<comment type="subcellular location">
    <subcellularLocation>
        <location evidence="1">Nucleus</location>
    </subcellularLocation>
</comment>
<evidence type="ECO:0000313" key="8">
    <source>
        <dbReference type="EMBL" id="EPE06941.1"/>
    </source>
</evidence>
<evidence type="ECO:0000256" key="3">
    <source>
        <dbReference type="ARBA" id="ARBA00023015"/>
    </source>
</evidence>
<dbReference type="eggNOG" id="ENOG502RXKS">
    <property type="taxonomic scope" value="Eukaryota"/>
</dbReference>
<dbReference type="InterPro" id="IPR001138">
    <property type="entry name" value="Zn2Cys6_DnaBD"/>
</dbReference>
<dbReference type="InterPro" id="IPR036864">
    <property type="entry name" value="Zn2-C6_fun-type_DNA-bd_sf"/>
</dbReference>
<feature type="compositionally biased region" description="Low complexity" evidence="6">
    <location>
        <begin position="603"/>
        <end position="616"/>
    </location>
</feature>
<feature type="region of interest" description="Disordered" evidence="6">
    <location>
        <begin position="21"/>
        <end position="97"/>
    </location>
</feature>
<evidence type="ECO:0000256" key="6">
    <source>
        <dbReference type="SAM" id="MobiDB-lite"/>
    </source>
</evidence>
<keyword evidence="2" id="KW-0479">Metal-binding</keyword>
<dbReference type="InterPro" id="IPR050815">
    <property type="entry name" value="TF_fung"/>
</dbReference>
<accession>S3C515</accession>
<feature type="compositionally biased region" description="Pro residues" evidence="6">
    <location>
        <begin position="28"/>
        <end position="38"/>
    </location>
</feature>
<dbReference type="PROSITE" id="PS50048">
    <property type="entry name" value="ZN2_CY6_FUNGAL_2"/>
    <property type="match status" value="1"/>
</dbReference>
<dbReference type="HOGENOM" id="CLU_011915_1_0_1"/>
<name>S3C515_OPHP1</name>
<dbReference type="VEuPathDB" id="FungiDB:F503_03368"/>
<keyword evidence="3" id="KW-0805">Transcription regulation</keyword>
<dbReference type="CDD" id="cd12148">
    <property type="entry name" value="fungal_TF_MHR"/>
    <property type="match status" value="1"/>
</dbReference>
<dbReference type="GO" id="GO:0003677">
    <property type="term" value="F:DNA binding"/>
    <property type="evidence" value="ECO:0007669"/>
    <property type="project" value="InterPro"/>
</dbReference>
<dbReference type="PROSITE" id="PS00463">
    <property type="entry name" value="ZN2_CY6_FUNGAL_1"/>
    <property type="match status" value="1"/>
</dbReference>
<sequence length="940" mass="101919">MCTATMRSVTSTMSVATSATLTTSMTSPPSPGELPPPALVGRQHRQHSLHHELSPDPKSMHAHHQQHHQDSDSNDGNSDDRSDIDDGEGVDGMRSGKRKRPISVSCELCKQRKVKCDRGQPACGWCTRNGASCEYKERKKPGLRAGYGRELEARLDKLEAILRKHSEVLHVTLDASGQPIAVPVGIASHSQFQNTPAAAAGRPASSVGGSLASEDRGTPQDHHAASSSIFGRGDASAPTPQAEAALFLQKPSTSAFSASHSSSGGPPNLTNLPGRSAGINANGMDLGMTSPGAVHGSGGAYSQSNAAMAGISPSHHSQPSPLSTPAAREYYGASAPGAATATGAAGTSTSSPMMNLTTGKSHIGSDQDLPPYDLTYALVDLYFKHINTWCPLLQRNPTIEALFGPTMTDETNKILLHAIVATTLRYSTDSRLTDEKRQLYHDISKNRVLLYGMENSSVKALQAMVILALDFCGSSNGPPGWNIMALITRAVVQLGLAVESNSLSVSPSFASIYTLRAMILPEAKDFIEEESRRRLFWVIYLLDRYATIATAFEFALDDREIDRMLPCRDDLWAKNQKVETRLFHTDYTPGGINEGPGSLGANGFEPEAGGPSGSSGKPENLGAFSYYIEILGILTKIHNFLKQPVDISSLSDVEQWQMRYRELDQTLNSWKVGLPGEYGNMAKLFQPNCAKVINCGWIMLHITYHTAIIRLHSSSAYPTTRSPIFTPSYSASQRCHTAVENIGSLCEFVVSNNLLPKLGPPFAFSLWVAARLYLVHGSTVEHKLSARVSYFVDTLRAMGRYWPVANRYSLLLQRVLDEHGESERHGDGVTPGSVKILADMRRTAFDLDLLIGQQPRHVSGNSTYSTGQYGHYAHESGVHGHGGGHGLGGHPMSRFQSQTPARTPQPNELEYLDVFDFFNVPRLPFGLPTEMNGNGIHVHS</sequence>
<feature type="region of interest" description="Disordered" evidence="6">
    <location>
        <begin position="193"/>
        <end position="241"/>
    </location>
</feature>
<dbReference type="AlphaFoldDB" id="S3C515"/>
<dbReference type="Pfam" id="PF04082">
    <property type="entry name" value="Fungal_trans"/>
    <property type="match status" value="1"/>
</dbReference>
<organism evidence="8 9">
    <name type="scientific">Ophiostoma piceae (strain UAMH 11346)</name>
    <name type="common">Sap stain fungus</name>
    <dbReference type="NCBI Taxonomy" id="1262450"/>
    <lineage>
        <taxon>Eukaryota</taxon>
        <taxon>Fungi</taxon>
        <taxon>Dikarya</taxon>
        <taxon>Ascomycota</taxon>
        <taxon>Pezizomycotina</taxon>
        <taxon>Sordariomycetes</taxon>
        <taxon>Sordariomycetidae</taxon>
        <taxon>Ophiostomatales</taxon>
        <taxon>Ophiostomataceae</taxon>
        <taxon>Ophiostoma</taxon>
    </lineage>
</organism>
<dbReference type="GO" id="GO:0006351">
    <property type="term" value="P:DNA-templated transcription"/>
    <property type="evidence" value="ECO:0007669"/>
    <property type="project" value="InterPro"/>
</dbReference>
<keyword evidence="9" id="KW-1185">Reference proteome</keyword>
<dbReference type="PANTHER" id="PTHR47338:SF28">
    <property type="entry name" value="C6 TRANSCRIPTION FACTOR"/>
    <property type="match status" value="1"/>
</dbReference>
<dbReference type="GO" id="GO:0008270">
    <property type="term" value="F:zinc ion binding"/>
    <property type="evidence" value="ECO:0007669"/>
    <property type="project" value="InterPro"/>
</dbReference>
<dbReference type="GO" id="GO:0005634">
    <property type="term" value="C:nucleus"/>
    <property type="evidence" value="ECO:0007669"/>
    <property type="project" value="UniProtKB-SubCell"/>
</dbReference>
<dbReference type="Proteomes" id="UP000016923">
    <property type="component" value="Unassembled WGS sequence"/>
</dbReference>
<feature type="region of interest" description="Disordered" evidence="6">
    <location>
        <begin position="879"/>
        <end position="904"/>
    </location>
</feature>
<dbReference type="OrthoDB" id="5376052at2759"/>
<keyword evidence="5" id="KW-0539">Nucleus</keyword>
<feature type="compositionally biased region" description="Gly residues" evidence="6">
    <location>
        <begin position="879"/>
        <end position="889"/>
    </location>
</feature>
<feature type="region of interest" description="Disordered" evidence="6">
    <location>
        <begin position="338"/>
        <end position="364"/>
    </location>
</feature>
<dbReference type="GO" id="GO:0000981">
    <property type="term" value="F:DNA-binding transcription factor activity, RNA polymerase II-specific"/>
    <property type="evidence" value="ECO:0007669"/>
    <property type="project" value="InterPro"/>
</dbReference>
<evidence type="ECO:0000313" key="9">
    <source>
        <dbReference type="Proteomes" id="UP000016923"/>
    </source>
</evidence>
<protein>
    <submittedName>
        <fullName evidence="8">C6 transcription factor</fullName>
    </submittedName>
</protein>
<feature type="domain" description="Zn(2)-C6 fungal-type" evidence="7">
    <location>
        <begin position="105"/>
        <end position="135"/>
    </location>
</feature>